<comment type="subcellular location">
    <subcellularLocation>
        <location evidence="8">Cytoplasm</location>
    </subcellularLocation>
</comment>
<evidence type="ECO:0000256" key="9">
    <source>
        <dbReference type="RuleBase" id="RU000673"/>
    </source>
</evidence>
<feature type="binding site" evidence="8">
    <location>
        <position position="112"/>
    </location>
    <ligand>
        <name>tRNA</name>
        <dbReference type="ChEBI" id="CHEBI:17843"/>
    </ligand>
</feature>
<keyword evidence="8" id="KW-0963">Cytoplasm</keyword>
<feature type="binding site" evidence="8">
    <location>
        <position position="14"/>
    </location>
    <ligand>
        <name>tRNA</name>
        <dbReference type="ChEBI" id="CHEBI:17843"/>
    </ligand>
</feature>
<dbReference type="EC" id="3.1.1.29" evidence="1 8"/>
<dbReference type="OrthoDB" id="9800507at2"/>
<evidence type="ECO:0000313" key="12">
    <source>
        <dbReference type="Proteomes" id="UP000198833"/>
    </source>
</evidence>
<dbReference type="PANTHER" id="PTHR17224">
    <property type="entry name" value="PEPTIDYL-TRNA HYDROLASE"/>
    <property type="match status" value="1"/>
</dbReference>
<dbReference type="GO" id="GO:0004045">
    <property type="term" value="F:peptidyl-tRNA hydrolase activity"/>
    <property type="evidence" value="ECO:0007669"/>
    <property type="project" value="UniProtKB-UniRule"/>
</dbReference>
<feature type="active site" description="Proton acceptor" evidence="8">
    <location>
        <position position="19"/>
    </location>
</feature>
<comment type="function">
    <text evidence="8">Hydrolyzes ribosome-free peptidyl-tRNAs (with 1 or more amino acids incorporated), which drop off the ribosome during protein synthesis, or as a result of ribosome stalling.</text>
</comment>
<dbReference type="Gene3D" id="3.40.50.1470">
    <property type="entry name" value="Peptidyl-tRNA hydrolase"/>
    <property type="match status" value="1"/>
</dbReference>
<evidence type="ECO:0000256" key="7">
    <source>
        <dbReference type="ARBA" id="ARBA00050038"/>
    </source>
</evidence>
<dbReference type="GO" id="GO:0000049">
    <property type="term" value="F:tRNA binding"/>
    <property type="evidence" value="ECO:0007669"/>
    <property type="project" value="UniProtKB-UniRule"/>
</dbReference>
<evidence type="ECO:0000256" key="5">
    <source>
        <dbReference type="ARBA" id="ARBA00038063"/>
    </source>
</evidence>
<evidence type="ECO:0000256" key="4">
    <source>
        <dbReference type="ARBA" id="ARBA00022884"/>
    </source>
</evidence>
<dbReference type="InterPro" id="IPR036416">
    <property type="entry name" value="Pept_tRNA_hydro_sf"/>
</dbReference>
<dbReference type="NCBIfam" id="TIGR00447">
    <property type="entry name" value="pth"/>
    <property type="match status" value="1"/>
</dbReference>
<name>A0A1H9DC28_9LACT</name>
<dbReference type="Pfam" id="PF01195">
    <property type="entry name" value="Pept_tRNA_hydro"/>
    <property type="match status" value="1"/>
</dbReference>
<dbReference type="STRING" id="89093.SAMN04488558_10593"/>
<organism evidence="11 12">
    <name type="scientific">Ignavigranum ruoffiae</name>
    <dbReference type="NCBI Taxonomy" id="89093"/>
    <lineage>
        <taxon>Bacteria</taxon>
        <taxon>Bacillati</taxon>
        <taxon>Bacillota</taxon>
        <taxon>Bacilli</taxon>
        <taxon>Lactobacillales</taxon>
        <taxon>Aerococcaceae</taxon>
        <taxon>Ignavigranum</taxon>
    </lineage>
</organism>
<comment type="function">
    <text evidence="8">Catalyzes the release of premature peptidyl moieties from peptidyl-tRNA molecules trapped in stalled 50S ribosomal subunits, and thus maintains levels of free tRNAs and 50S ribosomes.</text>
</comment>
<dbReference type="PROSITE" id="PS01195">
    <property type="entry name" value="PEPT_TRNA_HYDROL_1"/>
    <property type="match status" value="1"/>
</dbReference>
<dbReference type="CDD" id="cd00462">
    <property type="entry name" value="PTH"/>
    <property type="match status" value="1"/>
</dbReference>
<dbReference type="InterPro" id="IPR001328">
    <property type="entry name" value="Pept_tRNA_hydro"/>
</dbReference>
<dbReference type="PANTHER" id="PTHR17224:SF1">
    <property type="entry name" value="PEPTIDYL-TRNA HYDROLASE"/>
    <property type="match status" value="1"/>
</dbReference>
<evidence type="ECO:0000256" key="1">
    <source>
        <dbReference type="ARBA" id="ARBA00013260"/>
    </source>
</evidence>
<feature type="site" description="Stabilizes the basic form of H active site to accept a proton" evidence="8">
    <location>
        <position position="91"/>
    </location>
</feature>
<evidence type="ECO:0000256" key="3">
    <source>
        <dbReference type="ARBA" id="ARBA00022801"/>
    </source>
</evidence>
<keyword evidence="12" id="KW-1185">Reference proteome</keyword>
<dbReference type="HAMAP" id="MF_00083">
    <property type="entry name" value="Pept_tRNA_hydro_bact"/>
    <property type="match status" value="1"/>
</dbReference>
<dbReference type="SUPFAM" id="SSF53178">
    <property type="entry name" value="Peptidyl-tRNA hydrolase-like"/>
    <property type="match status" value="1"/>
</dbReference>
<evidence type="ECO:0000313" key="11">
    <source>
        <dbReference type="EMBL" id="SEQ11010.1"/>
    </source>
</evidence>
<comment type="catalytic activity">
    <reaction evidence="6 8 9">
        <text>an N-acyl-L-alpha-aminoacyl-tRNA + H2O = an N-acyl-L-amino acid + a tRNA + H(+)</text>
        <dbReference type="Rhea" id="RHEA:54448"/>
        <dbReference type="Rhea" id="RHEA-COMP:10123"/>
        <dbReference type="Rhea" id="RHEA-COMP:13883"/>
        <dbReference type="ChEBI" id="CHEBI:15377"/>
        <dbReference type="ChEBI" id="CHEBI:15378"/>
        <dbReference type="ChEBI" id="CHEBI:59874"/>
        <dbReference type="ChEBI" id="CHEBI:78442"/>
        <dbReference type="ChEBI" id="CHEBI:138191"/>
        <dbReference type="EC" id="3.1.1.29"/>
    </reaction>
</comment>
<dbReference type="RefSeq" id="WP_092571601.1">
    <property type="nucleotide sequence ID" value="NZ_CALUDV010000001.1"/>
</dbReference>
<comment type="similarity">
    <text evidence="5 8 10">Belongs to the PTH family.</text>
</comment>
<dbReference type="Proteomes" id="UP000198833">
    <property type="component" value="Unassembled WGS sequence"/>
</dbReference>
<reference evidence="11 12" key="1">
    <citation type="submission" date="2016-10" db="EMBL/GenBank/DDBJ databases">
        <authorList>
            <person name="de Groot N.N."/>
        </authorList>
    </citation>
    <scope>NUCLEOTIDE SEQUENCE [LARGE SCALE GENOMIC DNA]</scope>
    <source>
        <strain evidence="11 12">DSM 15695</strain>
    </source>
</reference>
<evidence type="ECO:0000256" key="2">
    <source>
        <dbReference type="ARBA" id="ARBA00022555"/>
    </source>
</evidence>
<sequence>MKFVVGLGNPGSRYAGTKHNVGFDVVDQLLSKHQLTFTDQKFTADFTIWHRSAERVLLAQPFTYMNLSGQAILPLMSYFGVHLDDLLVVYDDLDLSPGKIRLKQKGSAGGHNGLKNIIELLGSQEFKRLKIGIGRPEPGWKVADHVLAPFKTDQRQVIDQAIDQGVEIIEHWLDGTDFKQLMNDYN</sequence>
<evidence type="ECO:0000256" key="10">
    <source>
        <dbReference type="RuleBase" id="RU004320"/>
    </source>
</evidence>
<dbReference type="AlphaFoldDB" id="A0A1H9DC28"/>
<dbReference type="PROSITE" id="PS01196">
    <property type="entry name" value="PEPT_TRNA_HYDROL_2"/>
    <property type="match status" value="1"/>
</dbReference>
<keyword evidence="3 8" id="KW-0378">Hydrolase</keyword>
<keyword evidence="2 8" id="KW-0820">tRNA-binding</keyword>
<dbReference type="GO" id="GO:0006515">
    <property type="term" value="P:protein quality control for misfolded or incompletely synthesized proteins"/>
    <property type="evidence" value="ECO:0007669"/>
    <property type="project" value="UniProtKB-UniRule"/>
</dbReference>
<dbReference type="GO" id="GO:0005737">
    <property type="term" value="C:cytoplasm"/>
    <property type="evidence" value="ECO:0007669"/>
    <property type="project" value="UniProtKB-SubCell"/>
</dbReference>
<gene>
    <name evidence="8" type="primary">pth</name>
    <name evidence="11" type="ORF">SAMN04488558_10593</name>
</gene>
<feature type="binding site" evidence="8">
    <location>
        <position position="64"/>
    </location>
    <ligand>
        <name>tRNA</name>
        <dbReference type="ChEBI" id="CHEBI:17843"/>
    </ligand>
</feature>
<feature type="binding site" evidence="8">
    <location>
        <position position="66"/>
    </location>
    <ligand>
        <name>tRNA</name>
        <dbReference type="ChEBI" id="CHEBI:17843"/>
    </ligand>
</feature>
<feature type="site" description="Discriminates between blocked and unblocked aminoacyl-tRNA" evidence="8">
    <location>
        <position position="9"/>
    </location>
</feature>
<accession>A0A1H9DC28</accession>
<evidence type="ECO:0000256" key="6">
    <source>
        <dbReference type="ARBA" id="ARBA00048707"/>
    </source>
</evidence>
<dbReference type="GO" id="GO:0072344">
    <property type="term" value="P:rescue of stalled ribosome"/>
    <property type="evidence" value="ECO:0007669"/>
    <property type="project" value="UniProtKB-UniRule"/>
</dbReference>
<proteinExistence type="inferred from homology"/>
<dbReference type="InterPro" id="IPR018171">
    <property type="entry name" value="Pept_tRNA_hydro_CS"/>
</dbReference>
<dbReference type="EMBL" id="FOEN01000005">
    <property type="protein sequence ID" value="SEQ11010.1"/>
    <property type="molecule type" value="Genomic_DNA"/>
</dbReference>
<keyword evidence="4 8" id="KW-0694">RNA-binding</keyword>
<dbReference type="FunFam" id="3.40.50.1470:FF:000001">
    <property type="entry name" value="Peptidyl-tRNA hydrolase"/>
    <property type="match status" value="1"/>
</dbReference>
<comment type="subunit">
    <text evidence="8">Monomer.</text>
</comment>
<protein>
    <recommendedName>
        <fullName evidence="7 8">Peptidyl-tRNA hydrolase</fullName>
        <shortName evidence="8">Pth</shortName>
        <ecNumber evidence="1 8">3.1.1.29</ecNumber>
    </recommendedName>
</protein>
<evidence type="ECO:0000256" key="8">
    <source>
        <dbReference type="HAMAP-Rule" id="MF_00083"/>
    </source>
</evidence>